<dbReference type="RefSeq" id="WP_097928389.1">
    <property type="nucleotide sequence ID" value="NZ_OCTN01000001.1"/>
</dbReference>
<dbReference type="Gene3D" id="3.40.630.30">
    <property type="match status" value="1"/>
</dbReference>
<dbReference type="CDD" id="cd04301">
    <property type="entry name" value="NAT_SF"/>
    <property type="match status" value="1"/>
</dbReference>
<dbReference type="PANTHER" id="PTHR43420">
    <property type="entry name" value="ACETYLTRANSFERASE"/>
    <property type="match status" value="1"/>
</dbReference>
<dbReference type="AlphaFoldDB" id="A0A2C9CNM8"/>
<dbReference type="Pfam" id="PF00583">
    <property type="entry name" value="Acetyltransf_1"/>
    <property type="match status" value="1"/>
</dbReference>
<dbReference type="GO" id="GO:0016747">
    <property type="term" value="F:acyltransferase activity, transferring groups other than amino-acyl groups"/>
    <property type="evidence" value="ECO:0007669"/>
    <property type="project" value="InterPro"/>
</dbReference>
<protein>
    <submittedName>
        <fullName evidence="4">Ribosomal-protein-alanine N-acetyltransferase</fullName>
    </submittedName>
</protein>
<dbReference type="PANTHER" id="PTHR43420:SF51">
    <property type="entry name" value="PEPTIDYL-LYSINE N-ACETYLTRANSFERASE YIAC"/>
    <property type="match status" value="1"/>
</dbReference>
<evidence type="ECO:0000256" key="2">
    <source>
        <dbReference type="ARBA" id="ARBA00023315"/>
    </source>
</evidence>
<evidence type="ECO:0000313" key="4">
    <source>
        <dbReference type="EMBL" id="SOH92832.1"/>
    </source>
</evidence>
<keyword evidence="1 4" id="KW-0808">Transferase</keyword>
<dbReference type="OrthoDB" id="9804026at2"/>
<dbReference type="SUPFAM" id="SSF55729">
    <property type="entry name" value="Acyl-CoA N-acyltransferases (Nat)"/>
    <property type="match status" value="1"/>
</dbReference>
<dbReference type="Proteomes" id="UP000220034">
    <property type="component" value="Unassembled WGS sequence"/>
</dbReference>
<proteinExistence type="predicted"/>
<name>A0A2C9CNM8_9RHOB</name>
<evidence type="ECO:0000259" key="3">
    <source>
        <dbReference type="PROSITE" id="PS51186"/>
    </source>
</evidence>
<evidence type="ECO:0000256" key="1">
    <source>
        <dbReference type="ARBA" id="ARBA00022679"/>
    </source>
</evidence>
<dbReference type="InterPro" id="IPR016181">
    <property type="entry name" value="Acyl_CoA_acyltransferase"/>
</dbReference>
<gene>
    <name evidence="4" type="ORF">SAMN06273572_101681</name>
</gene>
<dbReference type="InterPro" id="IPR000182">
    <property type="entry name" value="GNAT_dom"/>
</dbReference>
<dbReference type="PROSITE" id="PS51186">
    <property type="entry name" value="GNAT"/>
    <property type="match status" value="1"/>
</dbReference>
<keyword evidence="2" id="KW-0012">Acyltransferase</keyword>
<evidence type="ECO:0000313" key="5">
    <source>
        <dbReference type="Proteomes" id="UP000220034"/>
    </source>
</evidence>
<feature type="domain" description="N-acetyltransferase" evidence="3">
    <location>
        <begin position="1"/>
        <end position="137"/>
    </location>
</feature>
<dbReference type="InterPro" id="IPR050680">
    <property type="entry name" value="YpeA/RimI_acetyltransf"/>
</dbReference>
<keyword evidence="5" id="KW-1185">Reference proteome</keyword>
<accession>A0A2C9CNM8</accession>
<organism evidence="4 5">
    <name type="scientific">Pontivivens marinum</name>
    <dbReference type="NCBI Taxonomy" id="1690039"/>
    <lineage>
        <taxon>Bacteria</taxon>
        <taxon>Pseudomonadati</taxon>
        <taxon>Pseudomonadota</taxon>
        <taxon>Alphaproteobacteria</taxon>
        <taxon>Rhodobacterales</taxon>
        <taxon>Paracoccaceae</taxon>
        <taxon>Pontivivens</taxon>
    </lineage>
</organism>
<dbReference type="EMBL" id="OCTN01000001">
    <property type="protein sequence ID" value="SOH92832.1"/>
    <property type="molecule type" value="Genomic_DNA"/>
</dbReference>
<sequence>MTSAELAALHARCFDDGPRPWSASEFAEFATSRLDSIHSDNHALGVIRVIADEAELLTICVDPVEQGRGHGQRMLARLMQAARDRGALTMFLEVAADNIGAMALYSGAGFQITGRRRGYYQRATGPVDAVVMSCDLTAAATSRQG</sequence>
<reference evidence="5" key="1">
    <citation type="submission" date="2017-09" db="EMBL/GenBank/DDBJ databases">
        <authorList>
            <person name="Varghese N."/>
            <person name="Submissions S."/>
        </authorList>
    </citation>
    <scope>NUCLEOTIDE SEQUENCE [LARGE SCALE GENOMIC DNA]</scope>
    <source>
        <strain evidence="5">C7</strain>
    </source>
</reference>